<keyword evidence="1" id="KW-0472">Membrane</keyword>
<organism evidence="2">
    <name type="scientific">Acinetobacter sp. A1-4-2</name>
    <dbReference type="NCBI Taxonomy" id="3156489"/>
    <lineage>
        <taxon>Bacteria</taxon>
        <taxon>Pseudomonadati</taxon>
        <taxon>Pseudomonadota</taxon>
        <taxon>Gammaproteobacteria</taxon>
        <taxon>Moraxellales</taxon>
        <taxon>Moraxellaceae</taxon>
        <taxon>Acinetobacter</taxon>
    </lineage>
</organism>
<gene>
    <name evidence="2" type="ORF">ABJ384_14075</name>
</gene>
<keyword evidence="1" id="KW-0812">Transmembrane</keyword>
<protein>
    <submittedName>
        <fullName evidence="2">Uncharacterized protein</fullName>
    </submittedName>
</protein>
<dbReference type="EMBL" id="CP157981">
    <property type="protein sequence ID" value="XBU15547.1"/>
    <property type="molecule type" value="Genomic_DNA"/>
</dbReference>
<evidence type="ECO:0000256" key="1">
    <source>
        <dbReference type="SAM" id="Phobius"/>
    </source>
</evidence>
<proteinExistence type="predicted"/>
<evidence type="ECO:0000313" key="2">
    <source>
        <dbReference type="EMBL" id="XBU15547.1"/>
    </source>
</evidence>
<keyword evidence="1" id="KW-1133">Transmembrane helix</keyword>
<reference evidence="2" key="1">
    <citation type="submission" date="2024-06" db="EMBL/GenBank/DDBJ databases">
        <authorList>
            <person name="Song Z."/>
        </authorList>
    </citation>
    <scope>NUCLEOTIDE SEQUENCE</scope>
    <source>
        <strain evidence="2">A1-4-2</strain>
    </source>
</reference>
<accession>A0AAU7SXE3</accession>
<sequence length="259" mass="30001">MSLDSNVIKISRLHKKSKVSVLLLVENGDFSHKQIIQVDSKTEKGKVIEKVEEIPPNLFDLILGLILLLPFIGGSAWVGYIFSETKNTTSLSDKLNPIAREQDEVKEKLLEARKQFREKNIYYVSKQYKKLEKIGWVNLIDYEESKLSKSYSGTEFPIRFIEKKSLQDGRVIYIFELINKTALPFKVFVDIADKSFIQETENTIKYFTSIDEVPSLSKRLIITKPIDVKSFNKLDFSIYTKGTSYDENEIIHNLIYKIE</sequence>
<dbReference type="AlphaFoldDB" id="A0AAU7SXE3"/>
<feature type="transmembrane region" description="Helical" evidence="1">
    <location>
        <begin position="61"/>
        <end position="82"/>
    </location>
</feature>
<name>A0AAU7SXE3_9GAMM</name>
<dbReference type="RefSeq" id="WP_349928053.1">
    <property type="nucleotide sequence ID" value="NZ_CP157981.1"/>
</dbReference>